<dbReference type="Proteomes" id="UP000675664">
    <property type="component" value="Unassembled WGS sequence"/>
</dbReference>
<gene>
    <name evidence="1" type="ORF">KCX82_15940</name>
</gene>
<dbReference type="RefSeq" id="WP_227019510.1">
    <property type="nucleotide sequence ID" value="NZ_JAGSND010000012.1"/>
</dbReference>
<protein>
    <submittedName>
        <fullName evidence="1">Uncharacterized protein</fullName>
    </submittedName>
</protein>
<reference evidence="1" key="2">
    <citation type="submission" date="2021-04" db="EMBL/GenBank/DDBJ databases">
        <authorList>
            <person name="Liu J."/>
        </authorList>
    </citation>
    <scope>NUCLEOTIDE SEQUENCE</scope>
    <source>
        <strain evidence="1">BAD-6</strain>
    </source>
</reference>
<proteinExistence type="predicted"/>
<organism evidence="1 2">
    <name type="scientific">Sinanaerobacter chloroacetimidivorans</name>
    <dbReference type="NCBI Taxonomy" id="2818044"/>
    <lineage>
        <taxon>Bacteria</taxon>
        <taxon>Bacillati</taxon>
        <taxon>Bacillota</taxon>
        <taxon>Clostridia</taxon>
        <taxon>Peptostreptococcales</taxon>
        <taxon>Anaerovoracaceae</taxon>
        <taxon>Sinanaerobacter</taxon>
    </lineage>
</organism>
<dbReference type="EMBL" id="JAGSND010000012">
    <property type="protein sequence ID" value="MBR0599378.1"/>
    <property type="molecule type" value="Genomic_DNA"/>
</dbReference>
<comment type="caution">
    <text evidence="1">The sequence shown here is derived from an EMBL/GenBank/DDBJ whole genome shotgun (WGS) entry which is preliminary data.</text>
</comment>
<reference evidence="1" key="1">
    <citation type="submission" date="2021-04" db="EMBL/GenBank/DDBJ databases">
        <title>Sinoanaerobacter chloroacetimidivorans sp. nov., an obligate anaerobic bacterium isolated from anaerobic sludge.</title>
        <authorList>
            <person name="Bao Y."/>
        </authorList>
    </citation>
    <scope>NUCLEOTIDE SEQUENCE</scope>
    <source>
        <strain evidence="1">BAD-6</strain>
    </source>
</reference>
<evidence type="ECO:0000313" key="2">
    <source>
        <dbReference type="Proteomes" id="UP000675664"/>
    </source>
</evidence>
<accession>A0A8J8B238</accession>
<sequence>MKCKYRIVLNSQLGPKTGTLKIRGSKQRLWGVLELIGHKNLLAGKILNEEQLAENGQTFLFAGKLRTPIGLSSCQLSGIKGENEFKGEIRIDSRLYEISGKKIECI</sequence>
<keyword evidence="2" id="KW-1185">Reference proteome</keyword>
<evidence type="ECO:0000313" key="1">
    <source>
        <dbReference type="EMBL" id="MBR0599378.1"/>
    </source>
</evidence>
<dbReference type="AlphaFoldDB" id="A0A8J8B238"/>
<name>A0A8J8B238_9FIRM</name>